<reference evidence="2" key="1">
    <citation type="submission" date="2022-11" db="UniProtKB">
        <authorList>
            <consortium name="WormBaseParasite"/>
        </authorList>
    </citation>
    <scope>IDENTIFICATION</scope>
</reference>
<dbReference type="AlphaFoldDB" id="A0A915KM28"/>
<sequence>MLSLANGLQILTKISSKCRQILVCALQMTLNADLETEKLSQIDQILEENNHDCSRLLAKFKHFVGAYDIFLKIEKMTTFEQRTARNVIFILENYHFK</sequence>
<name>A0A915KM28_ROMCU</name>
<dbReference type="WBParaSite" id="nRc.2.0.1.t39897-RA">
    <property type="protein sequence ID" value="nRc.2.0.1.t39897-RA"/>
    <property type="gene ID" value="nRc.2.0.1.g39897"/>
</dbReference>
<keyword evidence="1" id="KW-1185">Reference proteome</keyword>
<evidence type="ECO:0000313" key="1">
    <source>
        <dbReference type="Proteomes" id="UP000887565"/>
    </source>
</evidence>
<dbReference type="Proteomes" id="UP000887565">
    <property type="component" value="Unplaced"/>
</dbReference>
<evidence type="ECO:0000313" key="2">
    <source>
        <dbReference type="WBParaSite" id="nRc.2.0.1.t39897-RA"/>
    </source>
</evidence>
<organism evidence="1 2">
    <name type="scientific">Romanomermis culicivorax</name>
    <name type="common">Nematode worm</name>
    <dbReference type="NCBI Taxonomy" id="13658"/>
    <lineage>
        <taxon>Eukaryota</taxon>
        <taxon>Metazoa</taxon>
        <taxon>Ecdysozoa</taxon>
        <taxon>Nematoda</taxon>
        <taxon>Enoplea</taxon>
        <taxon>Dorylaimia</taxon>
        <taxon>Mermithida</taxon>
        <taxon>Mermithoidea</taxon>
        <taxon>Mermithidae</taxon>
        <taxon>Romanomermis</taxon>
    </lineage>
</organism>
<accession>A0A915KM28</accession>
<protein>
    <submittedName>
        <fullName evidence="2">Uncharacterized protein</fullName>
    </submittedName>
</protein>
<proteinExistence type="predicted"/>